<dbReference type="RefSeq" id="WP_307469829.1">
    <property type="nucleotide sequence ID" value="NZ_JAURUR010000031.1"/>
</dbReference>
<organism evidence="1 2">
    <name type="scientific">Deinococcus enclensis</name>
    <dbReference type="NCBI Taxonomy" id="1049582"/>
    <lineage>
        <taxon>Bacteria</taxon>
        <taxon>Thermotogati</taxon>
        <taxon>Deinococcota</taxon>
        <taxon>Deinococci</taxon>
        <taxon>Deinococcales</taxon>
        <taxon>Deinococcaceae</taxon>
        <taxon>Deinococcus</taxon>
    </lineage>
</organism>
<evidence type="ECO:0000313" key="1">
    <source>
        <dbReference type="EMBL" id="MDP9766507.1"/>
    </source>
</evidence>
<dbReference type="EMBL" id="JAURUR010000031">
    <property type="protein sequence ID" value="MDP9766507.1"/>
    <property type="molecule type" value="Genomic_DNA"/>
</dbReference>
<gene>
    <name evidence="1" type="ORF">QO006_003974</name>
</gene>
<keyword evidence="2" id="KW-1185">Reference proteome</keyword>
<comment type="caution">
    <text evidence="1">The sequence shown here is derived from an EMBL/GenBank/DDBJ whole genome shotgun (WGS) entry which is preliminary data.</text>
</comment>
<dbReference type="Proteomes" id="UP001232163">
    <property type="component" value="Unassembled WGS sequence"/>
</dbReference>
<sequence>MPPSTTVHDSRTLMTGDLRSLLDAVPEGTRDAYRAAVVDDNVLLKQTARTRTASWKYLQRLYSFNGSIFAKLVELHRANPEALPLLALLMGLAHDHRLRDSAEYVLPVPQGTVIEQEALGEWMAERWGPASSPKTRISMGQNLLSSWAQSGHLKGLRVKRRMRATPTPEAVAFALHLGYLEGARGVMLYRTVYAQALDAAEGELDDLAYRASTLGYLGYRRIADVLEITFRAA</sequence>
<accession>A0ABT9MIS7</accession>
<protein>
    <submittedName>
        <fullName evidence="1">Uncharacterized protein</fullName>
    </submittedName>
</protein>
<evidence type="ECO:0000313" key="2">
    <source>
        <dbReference type="Proteomes" id="UP001232163"/>
    </source>
</evidence>
<proteinExistence type="predicted"/>
<reference evidence="1 2" key="1">
    <citation type="submission" date="2023-07" db="EMBL/GenBank/DDBJ databases">
        <title>Genomic Encyclopedia of Type Strains, Phase IV (KMG-IV): sequencing the most valuable type-strain genomes for metagenomic binning, comparative biology and taxonomic classification.</title>
        <authorList>
            <person name="Goeker M."/>
        </authorList>
    </citation>
    <scope>NUCLEOTIDE SEQUENCE [LARGE SCALE GENOMIC DNA]</scope>
    <source>
        <strain evidence="1 2">NIO-1023</strain>
    </source>
</reference>
<name>A0ABT9MIS7_9DEIO</name>